<accession>A0A165CX26</accession>
<evidence type="ECO:0000256" key="4">
    <source>
        <dbReference type="ARBA" id="ARBA00022989"/>
    </source>
</evidence>
<organism evidence="9 10">
    <name type="scientific">Calocera cornea HHB12733</name>
    <dbReference type="NCBI Taxonomy" id="1353952"/>
    <lineage>
        <taxon>Eukaryota</taxon>
        <taxon>Fungi</taxon>
        <taxon>Dikarya</taxon>
        <taxon>Basidiomycota</taxon>
        <taxon>Agaricomycotina</taxon>
        <taxon>Dacrymycetes</taxon>
        <taxon>Dacrymycetales</taxon>
        <taxon>Dacrymycetaceae</taxon>
        <taxon>Calocera</taxon>
    </lineage>
</organism>
<keyword evidence="5 7" id="KW-0472">Membrane</keyword>
<feature type="transmembrane region" description="Helical" evidence="7">
    <location>
        <begin position="226"/>
        <end position="248"/>
    </location>
</feature>
<evidence type="ECO:0000313" key="9">
    <source>
        <dbReference type="EMBL" id="KZT51577.1"/>
    </source>
</evidence>
<dbReference type="OrthoDB" id="419616at2759"/>
<dbReference type="PRINTS" id="PR01035">
    <property type="entry name" value="TCRTETA"/>
</dbReference>
<protein>
    <submittedName>
        <fullName evidence="9">MFS general substrate transporter</fullName>
    </submittedName>
</protein>
<feature type="transmembrane region" description="Helical" evidence="7">
    <location>
        <begin position="126"/>
        <end position="143"/>
    </location>
</feature>
<dbReference type="InterPro" id="IPR020846">
    <property type="entry name" value="MFS_dom"/>
</dbReference>
<name>A0A165CX26_9BASI</name>
<dbReference type="PANTHER" id="PTHR23504">
    <property type="entry name" value="MAJOR FACILITATOR SUPERFAMILY DOMAIN-CONTAINING PROTEIN 10"/>
    <property type="match status" value="1"/>
</dbReference>
<dbReference type="EMBL" id="KV424101">
    <property type="protein sequence ID" value="KZT51577.1"/>
    <property type="molecule type" value="Genomic_DNA"/>
</dbReference>
<evidence type="ECO:0000256" key="2">
    <source>
        <dbReference type="ARBA" id="ARBA00022448"/>
    </source>
</evidence>
<keyword evidence="10" id="KW-1185">Reference proteome</keyword>
<sequence>MVASKSTSGSTTPLLADVDDGVLEHAIPKASSSAPADASTPLARRRPTPLPKAQLFVLCIIMLAEPVSYTQIFPYVNDMCYRLGYAKSEKDVGFISGLIDSLFAIANVLTVMHWGRLSDKIGRRPVMCMGLVGLAVLNIVYGFSKSLWLTVASRLMMGALCGNGVVTQSIVSELTDETNEAQAFAFISLMWAIGCIVGPTIGGMFSRPAEQLPQWFDTPFWRANPYLLPCLLSAALMVVSLFFSVFFLKETLPSKVRKEQAQPAPSTEEREQEREASNERLRAGERAYGAMDEQMPAEAAGILPREEDRLWTAWEIARAPGMVKAMVCTFLMMFENQAWDIVFILYAYTNLSLGGLSLSNVQIGYCLSFAGSVGAIIQVFIFPRIQRRYGMRMYPVVLAVLVLMFPAAPALRHLVRAVEGDRPRGEAGALAIVGACGLAFMGRVAAMIFPLTFILCKRITPTPSALASTAALAQTVTAGARAIAPWLVSSLFALSVDSDFLGGNLIWGLMTITVVGSVWYARDLGAALELAEREKEKRLGRAR</sequence>
<dbReference type="AlphaFoldDB" id="A0A165CX26"/>
<keyword evidence="3 7" id="KW-0812">Transmembrane</keyword>
<feature type="transmembrane region" description="Helical" evidence="7">
    <location>
        <begin position="92"/>
        <end position="114"/>
    </location>
</feature>
<evidence type="ECO:0000313" key="10">
    <source>
        <dbReference type="Proteomes" id="UP000076842"/>
    </source>
</evidence>
<dbReference type="InParanoid" id="A0A165CX26"/>
<proteinExistence type="predicted"/>
<reference evidence="9 10" key="1">
    <citation type="journal article" date="2016" name="Mol. Biol. Evol.">
        <title>Comparative Genomics of Early-Diverging Mushroom-Forming Fungi Provides Insights into the Origins of Lignocellulose Decay Capabilities.</title>
        <authorList>
            <person name="Nagy L.G."/>
            <person name="Riley R."/>
            <person name="Tritt A."/>
            <person name="Adam C."/>
            <person name="Daum C."/>
            <person name="Floudas D."/>
            <person name="Sun H."/>
            <person name="Yadav J.S."/>
            <person name="Pangilinan J."/>
            <person name="Larsson K.H."/>
            <person name="Matsuura K."/>
            <person name="Barry K."/>
            <person name="Labutti K."/>
            <person name="Kuo R."/>
            <person name="Ohm R.A."/>
            <person name="Bhattacharya S.S."/>
            <person name="Shirouzu T."/>
            <person name="Yoshinaga Y."/>
            <person name="Martin F.M."/>
            <person name="Grigoriev I.V."/>
            <person name="Hibbett D.S."/>
        </authorList>
    </citation>
    <scope>NUCLEOTIDE SEQUENCE [LARGE SCALE GENOMIC DNA]</scope>
    <source>
        <strain evidence="9 10">HHB12733</strain>
    </source>
</reference>
<feature type="transmembrane region" description="Helical" evidence="7">
    <location>
        <begin position="325"/>
        <end position="349"/>
    </location>
</feature>
<feature type="transmembrane region" description="Helical" evidence="7">
    <location>
        <begin position="361"/>
        <end position="382"/>
    </location>
</feature>
<evidence type="ECO:0000256" key="5">
    <source>
        <dbReference type="ARBA" id="ARBA00023136"/>
    </source>
</evidence>
<feature type="transmembrane region" description="Helical" evidence="7">
    <location>
        <begin position="427"/>
        <end position="453"/>
    </location>
</feature>
<evidence type="ECO:0000256" key="1">
    <source>
        <dbReference type="ARBA" id="ARBA00004141"/>
    </source>
</evidence>
<feature type="transmembrane region" description="Helical" evidence="7">
    <location>
        <begin position="465"/>
        <end position="488"/>
    </location>
</feature>
<dbReference type="Gene3D" id="1.20.1250.20">
    <property type="entry name" value="MFS general substrate transporter like domains"/>
    <property type="match status" value="1"/>
</dbReference>
<dbReference type="InterPro" id="IPR011701">
    <property type="entry name" value="MFS"/>
</dbReference>
<evidence type="ECO:0000256" key="6">
    <source>
        <dbReference type="SAM" id="MobiDB-lite"/>
    </source>
</evidence>
<feature type="transmembrane region" description="Helical" evidence="7">
    <location>
        <begin position="183"/>
        <end position="206"/>
    </location>
</feature>
<evidence type="ECO:0000259" key="8">
    <source>
        <dbReference type="PROSITE" id="PS50850"/>
    </source>
</evidence>
<comment type="subcellular location">
    <subcellularLocation>
        <location evidence="1">Membrane</location>
        <topology evidence="1">Multi-pass membrane protein</topology>
    </subcellularLocation>
</comment>
<gene>
    <name evidence="9" type="ORF">CALCODRAFT_503342</name>
</gene>
<dbReference type="InterPro" id="IPR001958">
    <property type="entry name" value="Tet-R_TetA/multi-R_MdtG-like"/>
</dbReference>
<dbReference type="GO" id="GO:0016020">
    <property type="term" value="C:membrane"/>
    <property type="evidence" value="ECO:0007669"/>
    <property type="project" value="UniProtKB-SubCell"/>
</dbReference>
<dbReference type="PROSITE" id="PS50850">
    <property type="entry name" value="MFS"/>
    <property type="match status" value="1"/>
</dbReference>
<dbReference type="GO" id="GO:0022857">
    <property type="term" value="F:transmembrane transporter activity"/>
    <property type="evidence" value="ECO:0007669"/>
    <property type="project" value="InterPro"/>
</dbReference>
<evidence type="ECO:0000256" key="7">
    <source>
        <dbReference type="SAM" id="Phobius"/>
    </source>
</evidence>
<evidence type="ECO:0000256" key="3">
    <source>
        <dbReference type="ARBA" id="ARBA00022692"/>
    </source>
</evidence>
<dbReference type="InterPro" id="IPR036259">
    <property type="entry name" value="MFS_trans_sf"/>
</dbReference>
<feature type="region of interest" description="Disordered" evidence="6">
    <location>
        <begin position="258"/>
        <end position="279"/>
    </location>
</feature>
<dbReference type="Proteomes" id="UP000076842">
    <property type="component" value="Unassembled WGS sequence"/>
</dbReference>
<keyword evidence="2" id="KW-0813">Transport</keyword>
<dbReference type="Pfam" id="PF07690">
    <property type="entry name" value="MFS_1"/>
    <property type="match status" value="1"/>
</dbReference>
<feature type="domain" description="Major facilitator superfamily (MFS) profile" evidence="8">
    <location>
        <begin position="54"/>
        <end position="534"/>
    </location>
</feature>
<feature type="transmembrane region" description="Helical" evidence="7">
    <location>
        <begin position="500"/>
        <end position="521"/>
    </location>
</feature>
<dbReference type="SUPFAM" id="SSF103473">
    <property type="entry name" value="MFS general substrate transporter"/>
    <property type="match status" value="1"/>
</dbReference>
<feature type="compositionally biased region" description="Basic and acidic residues" evidence="6">
    <location>
        <begin position="267"/>
        <end position="279"/>
    </location>
</feature>
<keyword evidence="4 7" id="KW-1133">Transmembrane helix</keyword>
<dbReference type="PANTHER" id="PTHR23504:SF15">
    <property type="entry name" value="MAJOR FACILITATOR SUPERFAMILY (MFS) PROFILE DOMAIN-CONTAINING PROTEIN"/>
    <property type="match status" value="1"/>
</dbReference>
<feature type="transmembrane region" description="Helical" evidence="7">
    <location>
        <begin position="394"/>
        <end position="415"/>
    </location>
</feature>
<dbReference type="CDD" id="cd17330">
    <property type="entry name" value="MFS_SLC46_TetA_like"/>
    <property type="match status" value="1"/>
</dbReference>